<keyword evidence="8" id="KW-0067">ATP-binding</keyword>
<accession>A0AAV9IKT7</accession>
<evidence type="ECO:0000256" key="4">
    <source>
        <dbReference type="ARBA" id="ARBA00022598"/>
    </source>
</evidence>
<dbReference type="PANTHER" id="PTHR10099">
    <property type="entry name" value="PHOSPHORIBOSYLFORMYLGLYCINAMIDINE SYNTHASE"/>
    <property type="match status" value="1"/>
</dbReference>
<evidence type="ECO:0000256" key="7">
    <source>
        <dbReference type="ARBA" id="ARBA00022755"/>
    </source>
</evidence>
<dbReference type="EC" id="6.3.5.3" evidence="3"/>
<dbReference type="SUPFAM" id="SSF82697">
    <property type="entry name" value="PurS-like"/>
    <property type="match status" value="1"/>
</dbReference>
<protein>
    <recommendedName>
        <fullName evidence="3">phosphoribosylformylglycinamidine synthase</fullName>
        <ecNumber evidence="3">6.3.5.3</ecNumber>
    </recommendedName>
    <alternativeName>
        <fullName evidence="12">Formylglycinamide ribonucleotide amidotransferase</fullName>
    </alternativeName>
    <alternativeName>
        <fullName evidence="11">Formylglycinamide ribotide amidotransferase</fullName>
    </alternativeName>
</protein>
<dbReference type="GO" id="GO:0005737">
    <property type="term" value="C:cytoplasm"/>
    <property type="evidence" value="ECO:0007669"/>
    <property type="project" value="TreeGrafter"/>
</dbReference>
<dbReference type="Gene3D" id="3.40.50.880">
    <property type="match status" value="1"/>
</dbReference>
<feature type="domain" description="Phosphoribosylformylglycinamidine synthase linker" evidence="14">
    <location>
        <begin position="269"/>
        <end position="318"/>
    </location>
</feature>
<dbReference type="NCBIfam" id="TIGR01735">
    <property type="entry name" value="FGAM_synt"/>
    <property type="match status" value="1"/>
</dbReference>
<organism evidence="17 18">
    <name type="scientific">Galdieria yellowstonensis</name>
    <dbReference type="NCBI Taxonomy" id="3028027"/>
    <lineage>
        <taxon>Eukaryota</taxon>
        <taxon>Rhodophyta</taxon>
        <taxon>Bangiophyceae</taxon>
        <taxon>Galdieriales</taxon>
        <taxon>Galdieriaceae</taxon>
        <taxon>Galdieria</taxon>
    </lineage>
</organism>
<dbReference type="Proteomes" id="UP001300502">
    <property type="component" value="Unassembled WGS sequence"/>
</dbReference>
<dbReference type="SMART" id="SM01211">
    <property type="entry name" value="GATase_5"/>
    <property type="match status" value="1"/>
</dbReference>
<dbReference type="Pfam" id="PF22689">
    <property type="entry name" value="FGAR-AT_PurM_N-like"/>
    <property type="match status" value="1"/>
</dbReference>
<dbReference type="Pfam" id="PF18076">
    <property type="entry name" value="FGAR-AT_N"/>
    <property type="match status" value="1"/>
</dbReference>
<evidence type="ECO:0000256" key="2">
    <source>
        <dbReference type="ARBA" id="ARBA00008608"/>
    </source>
</evidence>
<dbReference type="FunFam" id="1.10.8.750:FF:000001">
    <property type="entry name" value="Putative phosphoribosylformylglycinamidine synthase"/>
    <property type="match status" value="1"/>
</dbReference>
<dbReference type="CDD" id="cd01740">
    <property type="entry name" value="GATase1_FGAR_AT"/>
    <property type="match status" value="1"/>
</dbReference>
<dbReference type="InterPro" id="IPR040707">
    <property type="entry name" value="FGAR-AT_N"/>
</dbReference>
<dbReference type="EMBL" id="JANCYU010000058">
    <property type="protein sequence ID" value="KAK4527974.1"/>
    <property type="molecule type" value="Genomic_DNA"/>
</dbReference>
<feature type="domain" description="Phosphoribosylformylglycinamidine synthase N-terminal" evidence="15">
    <location>
        <begin position="123"/>
        <end position="242"/>
    </location>
</feature>
<dbReference type="SUPFAM" id="SSF52317">
    <property type="entry name" value="Class I glutamine amidotransferase-like"/>
    <property type="match status" value="1"/>
</dbReference>
<dbReference type="Pfam" id="PF18072">
    <property type="entry name" value="FGAR-AT_linker"/>
    <property type="match status" value="1"/>
</dbReference>
<sequence>MDVKLSFQPIALDVKSCYRKCFKSSFILCRKLRLSSSTCSSFIGHKAVHRSEPRIFYHSVPCMKVQETSQSDATREASNKQRSSNFRVLYRSHKKDVQQLNRALSQCTNEKELPPIVEIKQEYGFYIQFSKKPTEEEEERIYWLLSNPMDNNVLSEKSSFPNPSSNPCFVLEVGPRLNFQTAWSSNAVTIFHSCGIGCVERIERSRRYYLEFSDGDKETLEQIMKQFTSAIHDRMTEMVYSSPLQSFETLERASPIQVVPLKERGMDALKELNQVLGLGMDEWDMKYYYQMFVEELKRNPTNVELFDIAQSNSEHSRHWFFKGRLILDGEEMPESLLDMVRETWQKSPWPSVLAFCDNSSSILGDSQCRMWSPATPGFPSKMIPIVQNMDITCTAETHNFPCGVAPFPGAETGAGGRIRDMSATGVGSLVIAGTAGYSVGNLYLPDEHWEWEDESFCYPKHLASSLKILVEASNGASDYGNKFGEPLIAGFTRSFGMRLSNGERREYIKPIMFSGGIGQMQHRHAHKESPQKGMLIVKIGGPAYRIGMGGGAASSMYQGENKEDLDFGAVQRGDAEMEQKTYRVIRCCVELGENNPIVSLHDQGAGGNCNVVKELIYPAGARIDIRKLWIGDKTLSVLELWGAEYQEQYGLLIRPDSKELFSQICARENVTASYIGVIDGSGKVVVFDSETGQTAVDMELEKVLGKLPQKCFYDTTVHPDYLRPLNIACLSPQDDKCDEKERKYRFLHIFQKILKLPSVGSKAFLTNKVDRSVTGLVAQQQCVGPLQLPLADCAVVALSWFGDTGIVTAIGEQSVKSLVSPAAMARMAVTEMITNIAACKITNMSSIRCEANWMWPAKMPGEGAKIYEAVKSLRDILLSLGIAVDGGKDSLSMATRVVEETSFNTVKAPGTLVLSGYAFVPNIRKKLTPDIKRPGKSGIIFIDLSNGKRRLGASAFSHVHGQLGDECPDLEDASLLKKAFDAVQSLIEQDIALSYHDLSEGGLLTALTEMAMAGNCGLDICFSNQKHSPFAFFFAEEPGMLIEVDDDRVESVLVELHGQQLPCWLAAITTSDFKVQVQYNGEHLMDKDIRDIRYIWESTSFQLEKLQANVSCVVAERKNRLSGRPPYHLSFQPQQTSSSILNASKKHKVAVIRVEGTNGDRELAVAFHLAGFEVWDIHMKDIENGSISLDSFSGVAFPGGFSFADVLDSSKGWAGIIRYLPRVRSEFQRFYQRRDTFSLGVCNGCQLMARLGWIPQIEESPSVAFVQNQSGRFESRFSSVKILPSVSIMLRGMEDSVLGIWCAHGEGQAVFKSDYYYEQVVTRGLAPIRFVNEQGIPTQDYPFNPNGSRDGIAGLCSLDGRHLALMPHPERMQVLG</sequence>
<evidence type="ECO:0000256" key="11">
    <source>
        <dbReference type="ARBA" id="ARBA00029823"/>
    </source>
</evidence>
<evidence type="ECO:0000259" key="13">
    <source>
        <dbReference type="Pfam" id="PF02769"/>
    </source>
</evidence>
<dbReference type="InterPro" id="IPR010918">
    <property type="entry name" value="PurM-like_C_dom"/>
</dbReference>
<evidence type="ECO:0000259" key="15">
    <source>
        <dbReference type="Pfam" id="PF18076"/>
    </source>
</evidence>
<dbReference type="PROSITE" id="PS51273">
    <property type="entry name" value="GATASE_TYPE_1"/>
    <property type="match status" value="1"/>
</dbReference>
<dbReference type="GO" id="GO:0004642">
    <property type="term" value="F:phosphoribosylformylglycinamidine synthase activity"/>
    <property type="evidence" value="ECO:0007669"/>
    <property type="project" value="UniProtKB-EC"/>
</dbReference>
<dbReference type="SUPFAM" id="SSF109736">
    <property type="entry name" value="FGAM synthase PurL, linker domain"/>
    <property type="match status" value="1"/>
</dbReference>
<evidence type="ECO:0000256" key="8">
    <source>
        <dbReference type="ARBA" id="ARBA00022840"/>
    </source>
</evidence>
<evidence type="ECO:0000256" key="12">
    <source>
        <dbReference type="ARBA" id="ARBA00032632"/>
    </source>
</evidence>
<evidence type="ECO:0000256" key="10">
    <source>
        <dbReference type="ARBA" id="ARBA00022962"/>
    </source>
</evidence>
<evidence type="ECO:0000256" key="9">
    <source>
        <dbReference type="ARBA" id="ARBA00022842"/>
    </source>
</evidence>
<dbReference type="GO" id="GO:0005524">
    <property type="term" value="F:ATP binding"/>
    <property type="evidence" value="ECO:0007669"/>
    <property type="project" value="UniProtKB-KW"/>
</dbReference>
<dbReference type="Pfam" id="PF13507">
    <property type="entry name" value="GATase_5"/>
    <property type="match status" value="1"/>
</dbReference>
<keyword evidence="18" id="KW-1185">Reference proteome</keyword>
<dbReference type="InterPro" id="IPR055181">
    <property type="entry name" value="FGAR-AT_PurM_N-like"/>
</dbReference>
<gene>
    <name evidence="17" type="ORF">GAYE_SCF47G5908</name>
</gene>
<dbReference type="InterPro" id="IPR010073">
    <property type="entry name" value="PurL_large"/>
</dbReference>
<evidence type="ECO:0000259" key="16">
    <source>
        <dbReference type="Pfam" id="PF22689"/>
    </source>
</evidence>
<dbReference type="InterPro" id="IPR036604">
    <property type="entry name" value="PurS-like_sf"/>
</dbReference>
<evidence type="ECO:0000256" key="1">
    <source>
        <dbReference type="ARBA" id="ARBA00004920"/>
    </source>
</evidence>
<dbReference type="InterPro" id="IPR036676">
    <property type="entry name" value="PurM-like_C_sf"/>
</dbReference>
<dbReference type="Gene3D" id="3.90.650.10">
    <property type="entry name" value="PurM-like C-terminal domain"/>
    <property type="match status" value="2"/>
</dbReference>
<keyword evidence="4" id="KW-0436">Ligase</keyword>
<dbReference type="InterPro" id="IPR041609">
    <property type="entry name" value="PurL_linker"/>
</dbReference>
<feature type="domain" description="PurM-like C-terminal" evidence="13">
    <location>
        <begin position="950"/>
        <end position="1079"/>
    </location>
</feature>
<evidence type="ECO:0000313" key="17">
    <source>
        <dbReference type="EMBL" id="KAK4527974.1"/>
    </source>
</evidence>
<keyword evidence="9" id="KW-0460">Magnesium</keyword>
<dbReference type="InterPro" id="IPR029062">
    <property type="entry name" value="Class_I_gatase-like"/>
</dbReference>
<comment type="caution">
    <text evidence="17">The sequence shown here is derived from an EMBL/GenBank/DDBJ whole genome shotgun (WGS) entry which is preliminary data.</text>
</comment>
<evidence type="ECO:0000259" key="14">
    <source>
        <dbReference type="Pfam" id="PF18072"/>
    </source>
</evidence>
<proteinExistence type="inferred from homology"/>
<comment type="similarity">
    <text evidence="2">In the N-terminal section; belongs to the FGAMS family.</text>
</comment>
<evidence type="ECO:0000256" key="3">
    <source>
        <dbReference type="ARBA" id="ARBA00012747"/>
    </source>
</evidence>
<dbReference type="CDD" id="cd02204">
    <property type="entry name" value="PurL_repeat2"/>
    <property type="match status" value="1"/>
</dbReference>
<evidence type="ECO:0000256" key="6">
    <source>
        <dbReference type="ARBA" id="ARBA00022741"/>
    </source>
</evidence>
<reference evidence="17 18" key="1">
    <citation type="submission" date="2022-07" db="EMBL/GenBank/DDBJ databases">
        <title>Genome-wide signatures of adaptation to extreme environments.</title>
        <authorList>
            <person name="Cho C.H."/>
            <person name="Yoon H.S."/>
        </authorList>
    </citation>
    <scope>NUCLEOTIDE SEQUENCE [LARGE SCALE GENOMIC DNA]</scope>
    <source>
        <strain evidence="17 18">108.79 E11</strain>
    </source>
</reference>
<evidence type="ECO:0000313" key="18">
    <source>
        <dbReference type="Proteomes" id="UP001300502"/>
    </source>
</evidence>
<dbReference type="FunFam" id="3.90.650.10:FF:000006">
    <property type="entry name" value="Phosphoribosylformylglycinamidine synthase, putative"/>
    <property type="match status" value="1"/>
</dbReference>
<dbReference type="Gene3D" id="1.10.8.750">
    <property type="entry name" value="Phosphoribosylformylglycinamidine synthase, linker domain"/>
    <property type="match status" value="1"/>
</dbReference>
<dbReference type="CDD" id="cd02203">
    <property type="entry name" value="PurL_repeat1"/>
    <property type="match status" value="1"/>
</dbReference>
<feature type="domain" description="FGAR-AT PurM N-terminal-like" evidence="16">
    <location>
        <begin position="761"/>
        <end position="918"/>
    </location>
</feature>
<keyword evidence="7" id="KW-0658">Purine biosynthesis</keyword>
<dbReference type="GO" id="GO:0006189">
    <property type="term" value="P:'de novo' IMP biosynthetic process"/>
    <property type="evidence" value="ECO:0007669"/>
    <property type="project" value="InterPro"/>
</dbReference>
<dbReference type="PANTHER" id="PTHR10099:SF1">
    <property type="entry name" value="PHOSPHORIBOSYLFORMYLGLYCINAMIDINE SYNTHASE"/>
    <property type="match status" value="1"/>
</dbReference>
<feature type="domain" description="PurM-like C-terminal" evidence="13">
    <location>
        <begin position="532"/>
        <end position="687"/>
    </location>
</feature>
<dbReference type="Pfam" id="PF02769">
    <property type="entry name" value="AIRS_C"/>
    <property type="match status" value="2"/>
</dbReference>
<dbReference type="InterPro" id="IPR036921">
    <property type="entry name" value="PurM-like_N_sf"/>
</dbReference>
<keyword evidence="6" id="KW-0547">Nucleotide-binding</keyword>
<evidence type="ECO:0000256" key="5">
    <source>
        <dbReference type="ARBA" id="ARBA00022723"/>
    </source>
</evidence>
<name>A0AAV9IKT7_9RHOD</name>
<dbReference type="Gene3D" id="3.30.1330.10">
    <property type="entry name" value="PurM-like, N-terminal domain"/>
    <property type="match status" value="2"/>
</dbReference>
<dbReference type="NCBIfam" id="NF003672">
    <property type="entry name" value="PRK05297.1"/>
    <property type="match status" value="1"/>
</dbReference>
<dbReference type="SUPFAM" id="SSF55326">
    <property type="entry name" value="PurM N-terminal domain-like"/>
    <property type="match status" value="2"/>
</dbReference>
<keyword evidence="10" id="KW-0315">Glutamine amidotransferase</keyword>
<comment type="pathway">
    <text evidence="1">Purine metabolism; IMP biosynthesis via de novo pathway; 5-amino-1-(5-phospho-D-ribosyl)imidazole from N(2)-formyl-N(1)-(5-phospho-D-ribosyl)glycinamide: step 1/2.</text>
</comment>
<dbReference type="SUPFAM" id="SSF56042">
    <property type="entry name" value="PurM C-terminal domain-like"/>
    <property type="match status" value="2"/>
</dbReference>
<dbReference type="GO" id="GO:0046872">
    <property type="term" value="F:metal ion binding"/>
    <property type="evidence" value="ECO:0007669"/>
    <property type="project" value="UniProtKB-KW"/>
</dbReference>
<keyword evidence="5" id="KW-0479">Metal-binding</keyword>